<proteinExistence type="predicted"/>
<name>A0A8D8BRG0_CULPI</name>
<evidence type="ECO:0000256" key="1">
    <source>
        <dbReference type="SAM" id="MobiDB-lite"/>
    </source>
</evidence>
<feature type="region of interest" description="Disordered" evidence="1">
    <location>
        <begin position="54"/>
        <end position="78"/>
    </location>
</feature>
<dbReference type="AlphaFoldDB" id="A0A8D8BRG0"/>
<sequence length="99" mass="11199">MRKFFFYSNLIQNKHQMRLISADCVKRQTASVLPVFLPQKKKAAINSHQISPANQQFISPSRGGGETKFTTQSFPPSKLSQFSSLSRISGLEHNFPPFL</sequence>
<evidence type="ECO:0000313" key="2">
    <source>
        <dbReference type="EMBL" id="CAG6480376.1"/>
    </source>
</evidence>
<accession>A0A8D8BRG0</accession>
<reference evidence="2" key="1">
    <citation type="submission" date="2021-05" db="EMBL/GenBank/DDBJ databases">
        <authorList>
            <person name="Alioto T."/>
            <person name="Alioto T."/>
            <person name="Gomez Garrido J."/>
        </authorList>
    </citation>
    <scope>NUCLEOTIDE SEQUENCE</scope>
</reference>
<feature type="compositionally biased region" description="Polar residues" evidence="1">
    <location>
        <begin position="68"/>
        <end position="78"/>
    </location>
</feature>
<protein>
    <submittedName>
        <fullName evidence="2">(northern house mosquito) hypothetical protein</fullName>
    </submittedName>
</protein>
<dbReference type="EMBL" id="HBUE01088347">
    <property type="protein sequence ID" value="CAG6480376.1"/>
    <property type="molecule type" value="Transcribed_RNA"/>
</dbReference>
<organism evidence="2">
    <name type="scientific">Culex pipiens</name>
    <name type="common">House mosquito</name>
    <dbReference type="NCBI Taxonomy" id="7175"/>
    <lineage>
        <taxon>Eukaryota</taxon>
        <taxon>Metazoa</taxon>
        <taxon>Ecdysozoa</taxon>
        <taxon>Arthropoda</taxon>
        <taxon>Hexapoda</taxon>
        <taxon>Insecta</taxon>
        <taxon>Pterygota</taxon>
        <taxon>Neoptera</taxon>
        <taxon>Endopterygota</taxon>
        <taxon>Diptera</taxon>
        <taxon>Nematocera</taxon>
        <taxon>Culicoidea</taxon>
        <taxon>Culicidae</taxon>
        <taxon>Culicinae</taxon>
        <taxon>Culicini</taxon>
        <taxon>Culex</taxon>
        <taxon>Culex</taxon>
    </lineage>
</organism>